<name>A0ABT6YHA9_9BACT</name>
<dbReference type="EMBL" id="JASHID010000001">
    <property type="protein sequence ID" value="MDI9862812.1"/>
    <property type="molecule type" value="Genomic_DNA"/>
</dbReference>
<evidence type="ECO:0000256" key="3">
    <source>
        <dbReference type="ARBA" id="ARBA00023295"/>
    </source>
</evidence>
<evidence type="ECO:0000313" key="6">
    <source>
        <dbReference type="Proteomes" id="UP001236569"/>
    </source>
</evidence>
<evidence type="ECO:0000256" key="1">
    <source>
        <dbReference type="ARBA" id="ARBA00009902"/>
    </source>
</evidence>
<evidence type="ECO:0000313" key="5">
    <source>
        <dbReference type="EMBL" id="MDI9862812.1"/>
    </source>
</evidence>
<dbReference type="SUPFAM" id="SSF75005">
    <property type="entry name" value="Arabinanase/levansucrase/invertase"/>
    <property type="match status" value="1"/>
</dbReference>
<reference evidence="5 6" key="1">
    <citation type="submission" date="2023-05" db="EMBL/GenBank/DDBJ databases">
        <title>Novel species of genus Flectobacillus isolated from stream in China.</title>
        <authorList>
            <person name="Lu H."/>
        </authorList>
    </citation>
    <scope>NUCLEOTIDE SEQUENCE [LARGE SCALE GENOMIC DNA]</scope>
    <source>
        <strain evidence="5 6">DC10W</strain>
    </source>
</reference>
<dbReference type="Proteomes" id="UP001236569">
    <property type="component" value="Unassembled WGS sequence"/>
</dbReference>
<dbReference type="Pfam" id="PF00251">
    <property type="entry name" value="Glyco_hydro_32N"/>
    <property type="match status" value="1"/>
</dbReference>
<keyword evidence="2" id="KW-0378">Hydrolase</keyword>
<dbReference type="InterPro" id="IPR051214">
    <property type="entry name" value="GH32_Enzymes"/>
</dbReference>
<feature type="domain" description="Glycosyl hydrolase family 32 N-terminal" evidence="4">
    <location>
        <begin position="33"/>
        <end position="231"/>
    </location>
</feature>
<protein>
    <recommendedName>
        <fullName evidence="4">Glycosyl hydrolase family 32 N-terminal domain-containing protein</fullName>
    </recommendedName>
</protein>
<gene>
    <name evidence="5" type="ORF">QM480_00645</name>
</gene>
<evidence type="ECO:0000256" key="2">
    <source>
        <dbReference type="ARBA" id="ARBA00022801"/>
    </source>
</evidence>
<dbReference type="InterPro" id="IPR013148">
    <property type="entry name" value="Glyco_hydro_32_N"/>
</dbReference>
<dbReference type="PANTHER" id="PTHR43101">
    <property type="entry name" value="BETA-FRUCTOSIDASE"/>
    <property type="match status" value="1"/>
</dbReference>
<organism evidence="5 6">
    <name type="scientific">Flectobacillus longus</name>
    <dbReference type="NCBI Taxonomy" id="2984207"/>
    <lineage>
        <taxon>Bacteria</taxon>
        <taxon>Pseudomonadati</taxon>
        <taxon>Bacteroidota</taxon>
        <taxon>Cytophagia</taxon>
        <taxon>Cytophagales</taxon>
        <taxon>Flectobacillaceae</taxon>
        <taxon>Flectobacillus</taxon>
    </lineage>
</organism>
<proteinExistence type="inferred from homology"/>
<keyword evidence="3" id="KW-0326">Glycosidase</keyword>
<dbReference type="Gene3D" id="2.115.10.20">
    <property type="entry name" value="Glycosyl hydrolase domain, family 43"/>
    <property type="match status" value="1"/>
</dbReference>
<comment type="similarity">
    <text evidence="1">Belongs to the glycosyl hydrolase 32 family.</text>
</comment>
<evidence type="ECO:0000259" key="4">
    <source>
        <dbReference type="Pfam" id="PF00251"/>
    </source>
</evidence>
<dbReference type="PANTHER" id="PTHR43101:SF1">
    <property type="entry name" value="BETA-FRUCTOSIDASE"/>
    <property type="match status" value="1"/>
</dbReference>
<accession>A0ABT6YHA9</accession>
<comment type="caution">
    <text evidence="5">The sequence shown here is derived from an EMBL/GenBank/DDBJ whole genome shotgun (WGS) entry which is preliminary data.</text>
</comment>
<dbReference type="RefSeq" id="WP_283368175.1">
    <property type="nucleotide sequence ID" value="NZ_JASHID010000001.1"/>
</dbReference>
<sequence length="306" mass="35519">MNQIKNLDQLRLKDPTVFTDSIGHHIIGLSKLKTGNNNMGYVFTEDFENFKDINLQLITAEENCSIWSGCIFKEKDTYYVFYTIRSSENGYWAKQTIKYLETNDFKTINFKTLNLTPELADNNSNIFQYLPQDDSYTPHSWRDPFVFKHEDKFYMLVAAKLNKKHFNATIALLVSDDLDNWTLLNPSIVPNHDTYEELELPSIVLNDSNEVLLMVCCWERDDYIDAHINGYSPLKHNTDKIIRRKGILMTFKAPSIEKALQGQFTFDRQIPTPSNFYAGRFTLNQNAIIGHDINNLSIILMPYNKG</sequence>
<keyword evidence="6" id="KW-1185">Reference proteome</keyword>
<dbReference type="InterPro" id="IPR023296">
    <property type="entry name" value="Glyco_hydro_beta-prop_sf"/>
</dbReference>